<sequence length="127" mass="14788">MINKIGKITLYVNNQEEAKEFWTKKLNFLVKFEQNMGPNMKWVEVGPSESEFTTFVLYDKNLMKNQNKDANVLHPSVILSTSDINSTYSELKGNHVEVGEIMKMPYGSMFSFKDQDGNEYLVREDKY</sequence>
<gene>
    <name evidence="2" type="ORF">SAMN04488528_10097</name>
</gene>
<dbReference type="Gene3D" id="3.10.180.10">
    <property type="entry name" value="2,3-Dihydroxybiphenyl 1,2-Dioxygenase, domain 1"/>
    <property type="match status" value="1"/>
</dbReference>
<evidence type="ECO:0000259" key="1">
    <source>
        <dbReference type="PROSITE" id="PS51819"/>
    </source>
</evidence>
<dbReference type="InterPro" id="IPR004360">
    <property type="entry name" value="Glyas_Fos-R_dOase_dom"/>
</dbReference>
<proteinExistence type="predicted"/>
<dbReference type="SUPFAM" id="SSF54593">
    <property type="entry name" value="Glyoxalase/Bleomycin resistance protein/Dihydroxybiphenyl dioxygenase"/>
    <property type="match status" value="1"/>
</dbReference>
<reference evidence="2 3" key="1">
    <citation type="submission" date="2016-10" db="EMBL/GenBank/DDBJ databases">
        <authorList>
            <person name="de Groot N.N."/>
        </authorList>
    </citation>
    <scope>NUCLEOTIDE SEQUENCE [LARGE SCALE GENOMIC DNA]</scope>
    <source>
        <strain evidence="2 3">DSM 12271</strain>
    </source>
</reference>
<dbReference type="AlphaFoldDB" id="A0A1I0XNS7"/>
<feature type="domain" description="VOC" evidence="1">
    <location>
        <begin position="4"/>
        <end position="125"/>
    </location>
</feature>
<protein>
    <submittedName>
        <fullName evidence="2">Catechol 2,3-dioxygenase</fullName>
    </submittedName>
</protein>
<keyword evidence="3" id="KW-1185">Reference proteome</keyword>
<dbReference type="PANTHER" id="PTHR36437">
    <property type="entry name" value="GLYOXALASE/BLEOMYCIN RESISTANCE PROTEIN/DIOXYGENASE"/>
    <property type="match status" value="1"/>
</dbReference>
<evidence type="ECO:0000313" key="3">
    <source>
        <dbReference type="Proteomes" id="UP000198619"/>
    </source>
</evidence>
<dbReference type="Proteomes" id="UP000198619">
    <property type="component" value="Unassembled WGS sequence"/>
</dbReference>
<dbReference type="STRING" id="84698.SAMN04488528_10097"/>
<evidence type="ECO:0000313" key="2">
    <source>
        <dbReference type="EMBL" id="SFB02086.1"/>
    </source>
</evidence>
<name>A0A1I0XNS7_9CLOT</name>
<dbReference type="PROSITE" id="PS51819">
    <property type="entry name" value="VOC"/>
    <property type="match status" value="1"/>
</dbReference>
<dbReference type="InterPro" id="IPR037523">
    <property type="entry name" value="VOC_core"/>
</dbReference>
<dbReference type="RefSeq" id="WP_090040158.1">
    <property type="nucleotide sequence ID" value="NZ_FOKI01000009.1"/>
</dbReference>
<dbReference type="GO" id="GO:0051213">
    <property type="term" value="F:dioxygenase activity"/>
    <property type="evidence" value="ECO:0007669"/>
    <property type="project" value="UniProtKB-KW"/>
</dbReference>
<keyword evidence="2" id="KW-0223">Dioxygenase</keyword>
<dbReference type="PANTHER" id="PTHR36437:SF2">
    <property type="entry name" value="GLYOXALASE_BLEOMYCIN RESISTANCE PROTEIN_DIOXYGENASE"/>
    <property type="match status" value="1"/>
</dbReference>
<dbReference type="InterPro" id="IPR029068">
    <property type="entry name" value="Glyas_Bleomycin-R_OHBP_Dase"/>
</dbReference>
<accession>A0A1I0XNS7</accession>
<organism evidence="2 3">
    <name type="scientific">Clostridium frigidicarnis</name>
    <dbReference type="NCBI Taxonomy" id="84698"/>
    <lineage>
        <taxon>Bacteria</taxon>
        <taxon>Bacillati</taxon>
        <taxon>Bacillota</taxon>
        <taxon>Clostridia</taxon>
        <taxon>Eubacteriales</taxon>
        <taxon>Clostridiaceae</taxon>
        <taxon>Clostridium</taxon>
    </lineage>
</organism>
<dbReference type="Pfam" id="PF00903">
    <property type="entry name" value="Glyoxalase"/>
    <property type="match status" value="1"/>
</dbReference>
<keyword evidence="2" id="KW-0560">Oxidoreductase</keyword>
<dbReference type="OrthoDB" id="9803079at2"/>
<dbReference type="EMBL" id="FOKI01000009">
    <property type="protein sequence ID" value="SFB02086.1"/>
    <property type="molecule type" value="Genomic_DNA"/>
</dbReference>